<protein>
    <submittedName>
        <fullName evidence="1">Uncharacterized protein</fullName>
    </submittedName>
</protein>
<dbReference type="EMBL" id="GECU01003022">
    <property type="protein sequence ID" value="JAT04685.1"/>
    <property type="molecule type" value="Transcribed_RNA"/>
</dbReference>
<sequence>MSVTNSVILYGCEIWADALRQKRYRKKVVAVQRRGALRISSAYRTVSEPAVLVIAGVIPIDLLALERKRVYDGNGTVSRATARSHTMDEWQTRWETESRGRWSFRLIGDLRGWTEREHGEGGSNRMGKIPSPECQYGDSDADDALHTFFKCIGHVSPETLIEEMLSSPESWNAVAAFCKRVLRQKRREQL</sequence>
<name>A0A1B6JZR0_9HEMI</name>
<evidence type="ECO:0000313" key="1">
    <source>
        <dbReference type="EMBL" id="JAT04685.1"/>
    </source>
</evidence>
<accession>A0A1B6JZR0</accession>
<gene>
    <name evidence="1" type="ORF">g.55601</name>
</gene>
<reference evidence="1" key="1">
    <citation type="submission" date="2015-11" db="EMBL/GenBank/DDBJ databases">
        <title>De novo transcriptome assembly of four potential Pierce s Disease insect vectors from Arizona vineyards.</title>
        <authorList>
            <person name="Tassone E.E."/>
        </authorList>
    </citation>
    <scope>NUCLEOTIDE SEQUENCE</scope>
</reference>
<proteinExistence type="predicted"/>
<dbReference type="AlphaFoldDB" id="A0A1B6JZR0"/>
<organism evidence="1">
    <name type="scientific">Homalodisca liturata</name>
    <dbReference type="NCBI Taxonomy" id="320908"/>
    <lineage>
        <taxon>Eukaryota</taxon>
        <taxon>Metazoa</taxon>
        <taxon>Ecdysozoa</taxon>
        <taxon>Arthropoda</taxon>
        <taxon>Hexapoda</taxon>
        <taxon>Insecta</taxon>
        <taxon>Pterygota</taxon>
        <taxon>Neoptera</taxon>
        <taxon>Paraneoptera</taxon>
        <taxon>Hemiptera</taxon>
        <taxon>Auchenorrhyncha</taxon>
        <taxon>Membracoidea</taxon>
        <taxon>Cicadellidae</taxon>
        <taxon>Cicadellinae</taxon>
        <taxon>Proconiini</taxon>
        <taxon>Homalodisca</taxon>
    </lineage>
</organism>